<name>A0A1S1WU80_9NEIS</name>
<evidence type="ECO:0000256" key="1">
    <source>
        <dbReference type="SAM" id="Coils"/>
    </source>
</evidence>
<feature type="coiled-coil region" evidence="1">
    <location>
        <begin position="15"/>
        <end position="83"/>
    </location>
</feature>
<evidence type="ECO:0000313" key="2">
    <source>
        <dbReference type="EMBL" id="OHX10816.1"/>
    </source>
</evidence>
<organism evidence="2 3">
    <name type="scientific">Chromobacterium sphagni</name>
    <dbReference type="NCBI Taxonomy" id="1903179"/>
    <lineage>
        <taxon>Bacteria</taxon>
        <taxon>Pseudomonadati</taxon>
        <taxon>Pseudomonadota</taxon>
        <taxon>Betaproteobacteria</taxon>
        <taxon>Neisseriales</taxon>
        <taxon>Chromobacteriaceae</taxon>
        <taxon>Chromobacterium</taxon>
    </lineage>
</organism>
<proteinExistence type="predicted"/>
<gene>
    <name evidence="2" type="ORF">BI347_20120</name>
</gene>
<dbReference type="Proteomes" id="UP000180088">
    <property type="component" value="Unassembled WGS sequence"/>
</dbReference>
<keyword evidence="1" id="KW-0175">Coiled coil</keyword>
<reference evidence="2 3" key="1">
    <citation type="submission" date="2016-09" db="EMBL/GenBank/DDBJ databases">
        <title>Chromobacterium muskegensis sp. nov., an insecticidal bacterium isolated from Sphagnum bogs.</title>
        <authorList>
            <person name="Sparks M.E."/>
            <person name="Blackburn M.B."/>
            <person name="Gundersen-Rindal D.E."/>
            <person name="Mitchell A."/>
            <person name="Farrar R."/>
            <person name="Kuhar D."/>
        </authorList>
    </citation>
    <scope>NUCLEOTIDE SEQUENCE [LARGE SCALE GENOMIC DNA]</scope>
    <source>
        <strain evidence="2 3">37-2</strain>
    </source>
</reference>
<accession>A0A1S1WU80</accession>
<comment type="caution">
    <text evidence="2">The sequence shown here is derived from an EMBL/GenBank/DDBJ whole genome shotgun (WGS) entry which is preliminary data.</text>
</comment>
<protein>
    <recommendedName>
        <fullName evidence="4">Oxygen-regulated invasion protein OrgB</fullName>
    </recommendedName>
</protein>
<dbReference type="EMBL" id="MKCS01000003">
    <property type="protein sequence ID" value="OHX10816.1"/>
    <property type="molecule type" value="Genomic_DNA"/>
</dbReference>
<evidence type="ECO:0008006" key="4">
    <source>
        <dbReference type="Google" id="ProtNLM"/>
    </source>
</evidence>
<evidence type="ECO:0000313" key="3">
    <source>
        <dbReference type="Proteomes" id="UP000180088"/>
    </source>
</evidence>
<dbReference type="AlphaFoldDB" id="A0A1S1WU80"/>
<sequence>MLIRRKQIHGSNRHHQLERQARKQAQALLRDARREADAIQRQACRDGYQQGMQEALGQVAAHLADSQAQARRWRERLGEQAREMLSAAVDHPDTLLLLLDEWLRSQDSVQTDTLNLQLPQHARHLQPRLMALLADNWPGAIRIDYHADPRFVMRCADQAAEFSPEQYVEPAGRQLLQSLEDVRQDCRRTAAASLARLLRQLEHPLEPGDAAALHPIRHSQGDIE</sequence>
<dbReference type="STRING" id="1903179.BI347_20120"/>